<name>A0A3G5A9L7_9VIRU</name>
<sequence length="127" mass="14307">MTTSSRTDISIKFVSIIITSLNISDCSHVDDDSLKKFPNLIHLAIGSDDIGMGTSIITDKGLLHVPRLRSLDVNGNEHVTAAGILTLTCLQILRSYRIWDYYGFGRRGTLYYTELTYKILLWIVFAH</sequence>
<gene>
    <name evidence="1" type="ORF">Hyperionvirus3_27</name>
</gene>
<dbReference type="SUPFAM" id="SSF52047">
    <property type="entry name" value="RNI-like"/>
    <property type="match status" value="1"/>
</dbReference>
<evidence type="ECO:0008006" key="2">
    <source>
        <dbReference type="Google" id="ProtNLM"/>
    </source>
</evidence>
<organism evidence="1">
    <name type="scientific">Hyperionvirus sp</name>
    <dbReference type="NCBI Taxonomy" id="2487770"/>
    <lineage>
        <taxon>Viruses</taxon>
        <taxon>Varidnaviria</taxon>
        <taxon>Bamfordvirae</taxon>
        <taxon>Nucleocytoviricota</taxon>
        <taxon>Megaviricetes</taxon>
        <taxon>Imitervirales</taxon>
        <taxon>Mimiviridae</taxon>
        <taxon>Klosneuvirinae</taxon>
    </lineage>
</organism>
<proteinExistence type="predicted"/>
<dbReference type="InterPro" id="IPR032675">
    <property type="entry name" value="LRR_dom_sf"/>
</dbReference>
<protein>
    <recommendedName>
        <fullName evidence="2">Leucine-rich repeat protein</fullName>
    </recommendedName>
</protein>
<reference evidence="1" key="1">
    <citation type="submission" date="2018-10" db="EMBL/GenBank/DDBJ databases">
        <title>Hidden diversity of soil giant viruses.</title>
        <authorList>
            <person name="Schulz F."/>
            <person name="Alteio L."/>
            <person name="Goudeau D."/>
            <person name="Ryan E.M."/>
            <person name="Malmstrom R.R."/>
            <person name="Blanchard J."/>
            <person name="Woyke T."/>
        </authorList>
    </citation>
    <scope>NUCLEOTIDE SEQUENCE</scope>
    <source>
        <strain evidence="1">HYV1</strain>
    </source>
</reference>
<accession>A0A3G5A9L7</accession>
<dbReference type="Gene3D" id="3.80.10.10">
    <property type="entry name" value="Ribonuclease Inhibitor"/>
    <property type="match status" value="1"/>
</dbReference>
<evidence type="ECO:0000313" key="1">
    <source>
        <dbReference type="EMBL" id="AYV82881.1"/>
    </source>
</evidence>
<dbReference type="EMBL" id="MK072385">
    <property type="protein sequence ID" value="AYV82881.1"/>
    <property type="molecule type" value="Genomic_DNA"/>
</dbReference>